<dbReference type="PROSITE" id="PS50006">
    <property type="entry name" value="FHA_DOMAIN"/>
    <property type="match status" value="1"/>
</dbReference>
<evidence type="ECO:0000313" key="4">
    <source>
        <dbReference type="Proteomes" id="UP000614601"/>
    </source>
</evidence>
<dbReference type="AlphaFoldDB" id="A0A811JV84"/>
<dbReference type="EMBL" id="CAJFDH010000001">
    <property type="protein sequence ID" value="CAD5207377.1"/>
    <property type="molecule type" value="Genomic_DNA"/>
</dbReference>
<comment type="caution">
    <text evidence="3">The sequence shown here is derived from an EMBL/GenBank/DDBJ whole genome shotgun (WGS) entry which is preliminary data.</text>
</comment>
<evidence type="ECO:0000313" key="3">
    <source>
        <dbReference type="EMBL" id="CAD5207377.1"/>
    </source>
</evidence>
<proteinExistence type="predicted"/>
<evidence type="ECO:0000259" key="2">
    <source>
        <dbReference type="PROSITE" id="PS50006"/>
    </source>
</evidence>
<dbReference type="Pfam" id="PF00498">
    <property type="entry name" value="FHA"/>
    <property type="match status" value="1"/>
</dbReference>
<accession>A0A811JV84</accession>
<dbReference type="Proteomes" id="UP000783686">
    <property type="component" value="Unassembled WGS sequence"/>
</dbReference>
<organism evidence="3 4">
    <name type="scientific">Bursaphelenchus okinawaensis</name>
    <dbReference type="NCBI Taxonomy" id="465554"/>
    <lineage>
        <taxon>Eukaryota</taxon>
        <taxon>Metazoa</taxon>
        <taxon>Ecdysozoa</taxon>
        <taxon>Nematoda</taxon>
        <taxon>Chromadorea</taxon>
        <taxon>Rhabditida</taxon>
        <taxon>Tylenchina</taxon>
        <taxon>Tylenchomorpha</taxon>
        <taxon>Aphelenchoidea</taxon>
        <taxon>Aphelenchoididae</taxon>
        <taxon>Bursaphelenchus</taxon>
    </lineage>
</organism>
<dbReference type="InterPro" id="IPR000253">
    <property type="entry name" value="FHA_dom"/>
</dbReference>
<dbReference type="EMBL" id="CAJFCW020000001">
    <property type="protein sequence ID" value="CAG9085394.1"/>
    <property type="molecule type" value="Genomic_DNA"/>
</dbReference>
<keyword evidence="4" id="KW-1185">Reference proteome</keyword>
<reference evidence="3" key="1">
    <citation type="submission" date="2020-09" db="EMBL/GenBank/DDBJ databases">
        <authorList>
            <person name="Kikuchi T."/>
        </authorList>
    </citation>
    <scope>NUCLEOTIDE SEQUENCE</scope>
    <source>
        <strain evidence="3">SH1</strain>
    </source>
</reference>
<dbReference type="InterPro" id="IPR050923">
    <property type="entry name" value="Cell_Proc_Reg/RNA_Proc"/>
</dbReference>
<dbReference type="Gene3D" id="2.60.200.20">
    <property type="match status" value="1"/>
</dbReference>
<feature type="domain" description="FHA" evidence="2">
    <location>
        <begin position="180"/>
        <end position="242"/>
    </location>
</feature>
<feature type="region of interest" description="Disordered" evidence="1">
    <location>
        <begin position="1"/>
        <end position="117"/>
    </location>
</feature>
<protein>
    <recommendedName>
        <fullName evidence="2">FHA domain-containing protein</fullName>
    </recommendedName>
</protein>
<feature type="compositionally biased region" description="Basic and acidic residues" evidence="1">
    <location>
        <begin position="53"/>
        <end position="71"/>
    </location>
</feature>
<evidence type="ECO:0000256" key="1">
    <source>
        <dbReference type="SAM" id="MobiDB-lite"/>
    </source>
</evidence>
<dbReference type="PANTHER" id="PTHR23308">
    <property type="entry name" value="NUCLEAR INHIBITOR OF PROTEIN PHOSPHATASE-1"/>
    <property type="match status" value="1"/>
</dbReference>
<name>A0A811JV84_9BILA</name>
<sequence length="309" mass="36097">MGRDHGKRRSSRSPRGSRRSPPRRRSRSPRRRSRSPKNRRDDRHRHHSPESLSSRRREEARESDRRPRGAEKQPQQPMKQEFKMPSFGIKTEEPKTAPKARNFDPLTGEEKKKQESNEDVVLPSFEVSGKLTADTNTFKGVVIKYNEPPEAALPKLRWMLYPMKEEEVMKPFYMHRQSAYLIGRNRKIADFPVDHPSCSQQHAVFQYRKMDFERNGVPGKRILPYIIDLGSSNGTYLNGDKIEAQRYYELKEKDVVKFGFSSREYVILHELSAEGKDGERVDEELEDSDVEVDLDGAEERLAKAEEDYF</sequence>
<dbReference type="OrthoDB" id="444265at2759"/>
<gene>
    <name evidence="3" type="ORF">BOKJ2_LOCUS2061</name>
</gene>
<dbReference type="InterPro" id="IPR008984">
    <property type="entry name" value="SMAD_FHA_dom_sf"/>
</dbReference>
<dbReference type="SUPFAM" id="SSF49879">
    <property type="entry name" value="SMAD/FHA domain"/>
    <property type="match status" value="1"/>
</dbReference>
<dbReference type="Proteomes" id="UP000614601">
    <property type="component" value="Unassembled WGS sequence"/>
</dbReference>
<dbReference type="SMART" id="SM00240">
    <property type="entry name" value="FHA"/>
    <property type="match status" value="1"/>
</dbReference>
<feature type="compositionally biased region" description="Basic residues" evidence="1">
    <location>
        <begin position="1"/>
        <end position="47"/>
    </location>
</feature>